<sequence>MDEEQIHLDAFEKYFEYRQEGKNKSESISLVSVELGFSKTSIYKWKKNFNWDDREAVRSAEINAEVQKKTNSTIIDNKTKYLSYVHAILNKIIVKKPDGSFDINLDIKNISDFEKVTKLGLLLQGEDTERTTINTNKNQFNNETQKSILEEELD</sequence>
<comment type="caution">
    <text evidence="1">The sequence shown here is derived from an EMBL/GenBank/DDBJ whole genome shotgun (WGS) entry which is preliminary data.</text>
</comment>
<reference evidence="1 2" key="1">
    <citation type="journal article" date="2016" name="ISME J.">
        <title>Chasing the elusive Euryarchaeota class WSA2: genomes reveal a uniquely fastidious methyl-reducing methanogen.</title>
        <authorList>
            <person name="Nobu M.K."/>
            <person name="Narihiro T."/>
            <person name="Kuroda K."/>
            <person name="Mei R."/>
            <person name="Liu W.T."/>
        </authorList>
    </citation>
    <scope>NUCLEOTIDE SEQUENCE [LARGE SCALE GENOMIC DNA]</scope>
    <source>
        <strain evidence="1">U1lsi0528_Bin055</strain>
    </source>
</reference>
<gene>
    <name evidence="1" type="ORF">AMQ22_02119</name>
</gene>
<protein>
    <submittedName>
        <fullName evidence="1">Uncharacterized protein</fullName>
    </submittedName>
</protein>
<proteinExistence type="predicted"/>
<accession>A0A150INN9</accession>
<evidence type="ECO:0000313" key="1">
    <source>
        <dbReference type="EMBL" id="KYC46508.1"/>
    </source>
</evidence>
<organism evidence="1 2">
    <name type="scientific">Candidatus Methanofastidiosum methylothiophilum</name>
    <dbReference type="NCBI Taxonomy" id="1705564"/>
    <lineage>
        <taxon>Archaea</taxon>
        <taxon>Methanobacteriati</taxon>
        <taxon>Methanobacteriota</taxon>
        <taxon>Stenosarchaea group</taxon>
        <taxon>Candidatus Methanofastidiosia</taxon>
        <taxon>Candidatus Methanofastidiosales</taxon>
        <taxon>Candidatus Methanofastidiosaceae</taxon>
        <taxon>Candidatus Methanofastidiosum</taxon>
    </lineage>
</organism>
<dbReference type="EMBL" id="LNGC01000194">
    <property type="protein sequence ID" value="KYC46508.1"/>
    <property type="molecule type" value="Genomic_DNA"/>
</dbReference>
<evidence type="ECO:0000313" key="2">
    <source>
        <dbReference type="Proteomes" id="UP000075398"/>
    </source>
</evidence>
<dbReference type="Proteomes" id="UP000075398">
    <property type="component" value="Unassembled WGS sequence"/>
</dbReference>
<name>A0A150INN9_9EURY</name>
<dbReference type="AlphaFoldDB" id="A0A150INN9"/>